<dbReference type="STRING" id="993615.L2GMH1"/>
<name>L2GMH1_VITCO</name>
<dbReference type="Proteomes" id="UP000011082">
    <property type="component" value="Unassembled WGS sequence"/>
</dbReference>
<dbReference type="InParanoid" id="L2GMH1"/>
<proteinExistence type="predicted"/>
<dbReference type="RefSeq" id="XP_007604637.1">
    <property type="nucleotide sequence ID" value="XM_007604575.1"/>
</dbReference>
<dbReference type="CDD" id="cd20557">
    <property type="entry name" value="CYCLIN_ScPCL1-like"/>
    <property type="match status" value="1"/>
</dbReference>
<dbReference type="VEuPathDB" id="MicrosporidiaDB:VICG_01191"/>
<dbReference type="OrthoDB" id="286814at2759"/>
<protein>
    <recommendedName>
        <fullName evidence="3">Cyclin N-terminal domain-containing protein</fullName>
    </recommendedName>
</protein>
<organism evidence="1 2">
    <name type="scientific">Vittaforma corneae (strain ATCC 50505)</name>
    <name type="common">Microsporidian parasite</name>
    <name type="synonym">Nosema corneum</name>
    <dbReference type="NCBI Taxonomy" id="993615"/>
    <lineage>
        <taxon>Eukaryota</taxon>
        <taxon>Fungi</taxon>
        <taxon>Fungi incertae sedis</taxon>
        <taxon>Microsporidia</taxon>
        <taxon>Nosematidae</taxon>
        <taxon>Vittaforma</taxon>
    </lineage>
</organism>
<evidence type="ECO:0000313" key="1">
    <source>
        <dbReference type="EMBL" id="ELA41839.1"/>
    </source>
</evidence>
<dbReference type="HOGENOM" id="CLU_1366237_0_0_1"/>
<keyword evidence="2" id="KW-1185">Reference proteome</keyword>
<gene>
    <name evidence="1" type="ORF">VICG_01191</name>
</gene>
<dbReference type="AlphaFoldDB" id="L2GMH1"/>
<dbReference type="EMBL" id="JH370138">
    <property type="protein sequence ID" value="ELA41839.1"/>
    <property type="molecule type" value="Genomic_DNA"/>
</dbReference>
<reference evidence="2" key="1">
    <citation type="submission" date="2011-05" db="EMBL/GenBank/DDBJ databases">
        <title>The genome sequence of Vittaforma corneae strain ATCC 50505.</title>
        <authorList>
            <consortium name="The Broad Institute Genome Sequencing Platform"/>
            <person name="Cuomo C."/>
            <person name="Didier E."/>
            <person name="Bowers L."/>
            <person name="Young S.K."/>
            <person name="Zeng Q."/>
            <person name="Gargeya S."/>
            <person name="Fitzgerald M."/>
            <person name="Haas B."/>
            <person name="Abouelleil A."/>
            <person name="Alvarado L."/>
            <person name="Arachchi H.M."/>
            <person name="Berlin A."/>
            <person name="Chapman S.B."/>
            <person name="Gearin G."/>
            <person name="Goldberg J."/>
            <person name="Griggs A."/>
            <person name="Gujja S."/>
            <person name="Hansen M."/>
            <person name="Heiman D."/>
            <person name="Howarth C."/>
            <person name="Larimer J."/>
            <person name="Lui A."/>
            <person name="MacDonald P.J.P."/>
            <person name="McCowen C."/>
            <person name="Montmayeur A."/>
            <person name="Murphy C."/>
            <person name="Neiman D."/>
            <person name="Pearson M."/>
            <person name="Priest M."/>
            <person name="Roberts A."/>
            <person name="Saif S."/>
            <person name="Shea T."/>
            <person name="Sisk P."/>
            <person name="Stolte C."/>
            <person name="Sykes S."/>
            <person name="Wortman J."/>
            <person name="Nusbaum C."/>
            <person name="Birren B."/>
        </authorList>
    </citation>
    <scope>NUCLEOTIDE SEQUENCE [LARGE SCALE GENOMIC DNA]</scope>
    <source>
        <strain evidence="2">ATCC 50505</strain>
    </source>
</reference>
<sequence>MHANAKDLYSNLFEYIHELVGDRVPALRLVNTLVKADVPLQTFVTAVKLYKMILNRINRVEMWGADSCGVNFRILKRRPFLDSNNFEILRNQYLIFLSCCVIASKYYRDVAFTNESWELVSETDKRSLNEAERVCLMALDYQVSEQGDGSVLESILKILNNSGILLNERNTGPIKRIKVLVRKVLCFS</sequence>
<evidence type="ECO:0008006" key="3">
    <source>
        <dbReference type="Google" id="ProtNLM"/>
    </source>
</evidence>
<accession>L2GMH1</accession>
<dbReference type="Gene3D" id="1.10.472.10">
    <property type="entry name" value="Cyclin-like"/>
    <property type="match status" value="1"/>
</dbReference>
<evidence type="ECO:0000313" key="2">
    <source>
        <dbReference type="Proteomes" id="UP000011082"/>
    </source>
</evidence>
<dbReference type="GeneID" id="19881902"/>